<feature type="domain" description="Zinc finger Sec23/Sec24-type" evidence="18">
    <location>
        <begin position="277"/>
        <end position="314"/>
    </location>
</feature>
<dbReference type="Gene3D" id="3.40.20.10">
    <property type="entry name" value="Severin"/>
    <property type="match status" value="1"/>
</dbReference>
<dbReference type="EMBL" id="JAGHQM010001060">
    <property type="protein sequence ID" value="KAH0556589.1"/>
    <property type="molecule type" value="Genomic_DNA"/>
</dbReference>
<evidence type="ECO:0000256" key="14">
    <source>
        <dbReference type="ARBA" id="ARBA00023329"/>
    </source>
</evidence>
<evidence type="ECO:0000313" key="23">
    <source>
        <dbReference type="Proteomes" id="UP000750711"/>
    </source>
</evidence>
<accession>A0A9P8L967</accession>
<evidence type="ECO:0000256" key="1">
    <source>
        <dbReference type="ARBA" id="ARBA00004255"/>
    </source>
</evidence>
<dbReference type="InterPro" id="IPR050550">
    <property type="entry name" value="SEC23_SEC24_subfamily"/>
</dbReference>
<dbReference type="GO" id="GO:0006886">
    <property type="term" value="P:intracellular protein transport"/>
    <property type="evidence" value="ECO:0007669"/>
    <property type="project" value="InterPro"/>
</dbReference>
<dbReference type="GO" id="GO:0070971">
    <property type="term" value="C:endoplasmic reticulum exit site"/>
    <property type="evidence" value="ECO:0007669"/>
    <property type="project" value="TreeGrafter"/>
</dbReference>
<keyword evidence="8" id="KW-0963">Cytoplasm</keyword>
<dbReference type="GO" id="GO:0030127">
    <property type="term" value="C:COPII vesicle coat"/>
    <property type="evidence" value="ECO:0007669"/>
    <property type="project" value="InterPro"/>
</dbReference>
<comment type="caution">
    <text evidence="22">The sequence shown here is derived from an EMBL/GenBank/DDBJ whole genome shotgun (WGS) entry which is preliminary data.</text>
</comment>
<sequence>MSASQGGGHPPQGYQASDPYGQGQHQQFGGQPEQPGSEPALQGGSIAPASSSTQVGGHKKRTYASQAFEFGAGANSALGGQLRGGGSYPVAQGYGGYPQQPQAPQQYGYQQPVPAVDQPSPTLAGPPVPGYGDSATAGVGGYQPPTAGYPPQGGVSGVTNQFGQLGIGGQPQPSPQQGTQKSYALNQLYPTDLISQPFNVSELDLPPPPIVLPPHSSITPSPDANAPSKYVRSTINAVPTSHSLLKKSRLPFALIIQPYTSLHDAEDPVPIVPDQVISRCRRCRSYINPYATFLDHGHRWRCNMCNLTNDVPQAFDWDAAAQKGVDRWQRPELNHSVVEFVAPQEYMVRPPQPLAYLFLFDVSYAAVTSGLLATSARTILESLDRIPNADRRTRLGFMAVDSSLHYFSIPRDETGHSDPSMLVVSDLEEPFLPVPGELLVPLVDCRENIESFLGKLQEMFQNTQNPASCMGSALRAGHKLIAPLGGKVVVLTASLPNIGAGKLDMREDKKILGTSKEGSLLQTANSFYKSFAVECSKNQVSIDMFLFSTAYQDVASLSNLPRYTGGQTWFYPGWNAARTEDAIKFAREFSDYLSAEIALEAVMRVRATTGLRMSTFYGNFFNRSSDLCAFPAFPRDQGYVVEVAIDETLTRQYVCMQTAILHTTCNGERRIRVLTLSLPTTENLADVYASADQTAITTFFSHKAVERALSSGLEAARDALQAKLIELLQTYRKELAGGNVGGGGLQFPANLRGLPVLFLGLMKHVALRKSAQIPSDLRSAALCLLSTLPLPLLIQYIYPKMYSLHDMPDNAGRPDENSGEILLPPPTNLTSERLVSFGLYLIDDGQTQFLWVGKDAVPQLINDVFSLPDVSAVMVGKKSLPVLENDFNERVRAVIDKSRDQRSKNVGSIVVPHLYIVREDGEPSLRLWAQTLLVEDRADQSVSLAQWMGMLREKVSWRVG</sequence>
<dbReference type="SUPFAM" id="SSF81995">
    <property type="entry name" value="beta-sandwich domain of Sec23/24"/>
    <property type="match status" value="1"/>
</dbReference>
<dbReference type="GO" id="GO:0000149">
    <property type="term" value="F:SNARE binding"/>
    <property type="evidence" value="ECO:0007669"/>
    <property type="project" value="TreeGrafter"/>
</dbReference>
<keyword evidence="10" id="KW-0931">ER-Golgi transport</keyword>
<evidence type="ECO:0000256" key="6">
    <source>
        <dbReference type="ARBA" id="ARBA00021213"/>
    </source>
</evidence>
<evidence type="ECO:0000256" key="4">
    <source>
        <dbReference type="ARBA" id="ARBA00008334"/>
    </source>
</evidence>
<evidence type="ECO:0000256" key="11">
    <source>
        <dbReference type="ARBA" id="ARBA00022927"/>
    </source>
</evidence>
<evidence type="ECO:0000256" key="16">
    <source>
        <dbReference type="SAM" id="MobiDB-lite"/>
    </source>
</evidence>
<proteinExistence type="inferred from homology"/>
<feature type="compositionally biased region" description="Low complexity" evidence="16">
    <location>
        <begin position="92"/>
        <end position="116"/>
    </location>
</feature>
<evidence type="ECO:0000259" key="18">
    <source>
        <dbReference type="Pfam" id="PF04810"/>
    </source>
</evidence>
<dbReference type="SUPFAM" id="SSF81811">
    <property type="entry name" value="Helical domain of Sec23/24"/>
    <property type="match status" value="1"/>
</dbReference>
<evidence type="ECO:0000256" key="12">
    <source>
        <dbReference type="ARBA" id="ARBA00023034"/>
    </source>
</evidence>
<dbReference type="GO" id="GO:0008270">
    <property type="term" value="F:zinc ion binding"/>
    <property type="evidence" value="ECO:0007669"/>
    <property type="project" value="InterPro"/>
</dbReference>
<dbReference type="Gene3D" id="2.60.40.1670">
    <property type="entry name" value="beta-sandwich domain of Sec23/24"/>
    <property type="match status" value="1"/>
</dbReference>
<dbReference type="GO" id="GO:0000139">
    <property type="term" value="C:Golgi membrane"/>
    <property type="evidence" value="ECO:0007669"/>
    <property type="project" value="UniProtKB-SubCell"/>
</dbReference>
<name>A0A9P8L967_9PEZI</name>
<keyword evidence="11" id="KW-0653">Protein transport</keyword>
<evidence type="ECO:0000256" key="8">
    <source>
        <dbReference type="ARBA" id="ARBA00022490"/>
    </source>
</evidence>
<reference evidence="22" key="1">
    <citation type="submission" date="2021-03" db="EMBL/GenBank/DDBJ databases">
        <title>Comparative genomics and phylogenomic investigation of the class Geoglossomycetes provide insights into ecological specialization and systematics.</title>
        <authorList>
            <person name="Melie T."/>
            <person name="Pirro S."/>
            <person name="Miller A.N."/>
            <person name="Quandt A."/>
        </authorList>
    </citation>
    <scope>NUCLEOTIDE SEQUENCE</scope>
    <source>
        <strain evidence="22">CAQ_001_2017</strain>
    </source>
</reference>
<dbReference type="InterPro" id="IPR036465">
    <property type="entry name" value="vWFA_dom_sf"/>
</dbReference>
<dbReference type="Pfam" id="PF04810">
    <property type="entry name" value="zf-Sec23_Sec24"/>
    <property type="match status" value="1"/>
</dbReference>
<evidence type="ECO:0000259" key="17">
    <source>
        <dbReference type="Pfam" id="PF00626"/>
    </source>
</evidence>
<dbReference type="Pfam" id="PF04811">
    <property type="entry name" value="Sec23_trunk"/>
    <property type="match status" value="1"/>
</dbReference>
<dbReference type="InterPro" id="IPR036180">
    <property type="entry name" value="Gelsolin-like_dom_sf"/>
</dbReference>
<dbReference type="AlphaFoldDB" id="A0A9P8L967"/>
<dbReference type="InterPro" id="IPR006895">
    <property type="entry name" value="Znf_Sec23_Sec24"/>
</dbReference>
<dbReference type="InterPro" id="IPR036175">
    <property type="entry name" value="Sec23/24_helical_dom_sf"/>
</dbReference>
<evidence type="ECO:0000256" key="10">
    <source>
        <dbReference type="ARBA" id="ARBA00022892"/>
    </source>
</evidence>
<evidence type="ECO:0000256" key="13">
    <source>
        <dbReference type="ARBA" id="ARBA00023136"/>
    </source>
</evidence>
<dbReference type="InterPro" id="IPR041742">
    <property type="entry name" value="Sec24-like_trunk_dom"/>
</dbReference>
<evidence type="ECO:0000259" key="20">
    <source>
        <dbReference type="Pfam" id="PF04815"/>
    </source>
</evidence>
<evidence type="ECO:0000256" key="9">
    <source>
        <dbReference type="ARBA" id="ARBA00022824"/>
    </source>
</evidence>
<keyword evidence="9" id="KW-0256">Endoplasmic reticulum</keyword>
<dbReference type="Gene3D" id="3.40.50.410">
    <property type="entry name" value="von Willebrand factor, type A domain"/>
    <property type="match status" value="1"/>
</dbReference>
<feature type="domain" description="Sec23/Sec24 beta-sandwich" evidence="21">
    <location>
        <begin position="599"/>
        <end position="681"/>
    </location>
</feature>
<dbReference type="InterPro" id="IPR007123">
    <property type="entry name" value="Gelsolin-like_dom"/>
</dbReference>
<keyword evidence="7" id="KW-0813">Transport</keyword>
<dbReference type="InterPro" id="IPR006896">
    <property type="entry name" value="Sec23/24_trunk_dom"/>
</dbReference>
<keyword evidence="14" id="KW-0968">Cytoplasmic vesicle</keyword>
<dbReference type="SUPFAM" id="SSF53300">
    <property type="entry name" value="vWA-like"/>
    <property type="match status" value="1"/>
</dbReference>
<dbReference type="InterPro" id="IPR029006">
    <property type="entry name" value="ADF-H/Gelsolin-like_dom_sf"/>
</dbReference>
<evidence type="ECO:0000313" key="22">
    <source>
        <dbReference type="EMBL" id="KAH0556589.1"/>
    </source>
</evidence>
<feature type="region of interest" description="Disordered" evidence="16">
    <location>
        <begin position="1"/>
        <end position="60"/>
    </location>
</feature>
<dbReference type="Pfam" id="PF00626">
    <property type="entry name" value="Gelsolin"/>
    <property type="match status" value="1"/>
</dbReference>
<dbReference type="Pfam" id="PF08033">
    <property type="entry name" value="Sec23_BS"/>
    <property type="match status" value="1"/>
</dbReference>
<dbReference type="Pfam" id="PF04815">
    <property type="entry name" value="Sec23_helical"/>
    <property type="match status" value="1"/>
</dbReference>
<feature type="domain" description="Gelsolin-like" evidence="17">
    <location>
        <begin position="823"/>
        <end position="893"/>
    </location>
</feature>
<evidence type="ECO:0000259" key="19">
    <source>
        <dbReference type="Pfam" id="PF04811"/>
    </source>
</evidence>
<feature type="domain" description="Sec23/Sec24 helical" evidence="20">
    <location>
        <begin position="692"/>
        <end position="794"/>
    </location>
</feature>
<dbReference type="Proteomes" id="UP000750711">
    <property type="component" value="Unassembled WGS sequence"/>
</dbReference>
<dbReference type="InterPro" id="IPR006900">
    <property type="entry name" value="Sec23/24_helical_dom"/>
</dbReference>
<dbReference type="CDD" id="cd01479">
    <property type="entry name" value="Sec24-like"/>
    <property type="match status" value="1"/>
</dbReference>
<dbReference type="Gene3D" id="1.20.120.730">
    <property type="entry name" value="Sec23/Sec24 helical domain"/>
    <property type="match status" value="1"/>
</dbReference>
<evidence type="ECO:0000256" key="3">
    <source>
        <dbReference type="ARBA" id="ARBA00004397"/>
    </source>
</evidence>
<evidence type="ECO:0000256" key="15">
    <source>
        <dbReference type="ARBA" id="ARBA00025471"/>
    </source>
</evidence>
<feature type="domain" description="Sec23/Sec24 trunk" evidence="19">
    <location>
        <begin position="351"/>
        <end position="592"/>
    </location>
</feature>
<dbReference type="InterPro" id="IPR036174">
    <property type="entry name" value="Znf_Sec23_Sec24_sf"/>
</dbReference>
<comment type="subcellular location">
    <subcellularLocation>
        <location evidence="2">Cytoplasmic vesicle</location>
        <location evidence="2">COPII-coated vesicle membrane</location>
        <topology evidence="2">Peripheral membrane protein</topology>
        <orientation evidence="2">Cytoplasmic side</orientation>
    </subcellularLocation>
    <subcellularLocation>
        <location evidence="3">Endoplasmic reticulum membrane</location>
        <topology evidence="3">Peripheral membrane protein</topology>
        <orientation evidence="3">Cytoplasmic side</orientation>
    </subcellularLocation>
    <subcellularLocation>
        <location evidence="1">Golgi apparatus membrane</location>
        <topology evidence="1">Peripheral membrane protein</topology>
        <orientation evidence="1">Cytoplasmic side</orientation>
    </subcellularLocation>
</comment>
<keyword evidence="12" id="KW-0333">Golgi apparatus</keyword>
<dbReference type="Gene3D" id="2.30.30.380">
    <property type="entry name" value="Zn-finger domain of Sec23/24"/>
    <property type="match status" value="1"/>
</dbReference>
<dbReference type="GO" id="GO:0005789">
    <property type="term" value="C:endoplasmic reticulum membrane"/>
    <property type="evidence" value="ECO:0007669"/>
    <property type="project" value="UniProtKB-SubCell"/>
</dbReference>
<evidence type="ECO:0000256" key="2">
    <source>
        <dbReference type="ARBA" id="ARBA00004299"/>
    </source>
</evidence>
<evidence type="ECO:0000256" key="7">
    <source>
        <dbReference type="ARBA" id="ARBA00022448"/>
    </source>
</evidence>
<dbReference type="GO" id="GO:0090110">
    <property type="term" value="P:COPII-coated vesicle cargo loading"/>
    <property type="evidence" value="ECO:0007669"/>
    <property type="project" value="TreeGrafter"/>
</dbReference>
<protein>
    <recommendedName>
        <fullName evidence="6">Protein transport protein SEC24</fullName>
    </recommendedName>
    <alternativeName>
        <fullName evidence="5">Protein transport protein sec24</fullName>
    </alternativeName>
</protein>
<keyword evidence="13" id="KW-0472">Membrane</keyword>
<dbReference type="SUPFAM" id="SSF82919">
    <property type="entry name" value="Zn-finger domain of Sec23/24"/>
    <property type="match status" value="1"/>
</dbReference>
<gene>
    <name evidence="22" type="primary">SEC24</name>
    <name evidence="22" type="ORF">GP486_005562</name>
</gene>
<dbReference type="InterPro" id="IPR012990">
    <property type="entry name" value="Beta-sandwich_Sec23_24"/>
</dbReference>
<feature type="compositionally biased region" description="Low complexity" evidence="16">
    <location>
        <begin position="19"/>
        <end position="36"/>
    </location>
</feature>
<evidence type="ECO:0000259" key="21">
    <source>
        <dbReference type="Pfam" id="PF08033"/>
    </source>
</evidence>
<organism evidence="22 23">
    <name type="scientific">Trichoglossum hirsutum</name>
    <dbReference type="NCBI Taxonomy" id="265104"/>
    <lineage>
        <taxon>Eukaryota</taxon>
        <taxon>Fungi</taxon>
        <taxon>Dikarya</taxon>
        <taxon>Ascomycota</taxon>
        <taxon>Pezizomycotina</taxon>
        <taxon>Geoglossomycetes</taxon>
        <taxon>Geoglossales</taxon>
        <taxon>Geoglossaceae</taxon>
        <taxon>Trichoglossum</taxon>
    </lineage>
</organism>
<comment type="function">
    <text evidence="15">Component of the coat protein complex II (COPII) which promotes the formation of transport vesicles from the endoplasmic reticulum (ER). The coat has two main functions, the physical deformation of the endoplasmic reticulum membrane into vesicles and the selection of cargo molecules.</text>
</comment>
<evidence type="ECO:0000256" key="5">
    <source>
        <dbReference type="ARBA" id="ARBA00013453"/>
    </source>
</evidence>
<dbReference type="PANTHER" id="PTHR13803">
    <property type="entry name" value="SEC24-RELATED PROTEIN"/>
    <property type="match status" value="1"/>
</dbReference>
<dbReference type="SUPFAM" id="SSF82754">
    <property type="entry name" value="C-terminal, gelsolin-like domain of Sec23/24"/>
    <property type="match status" value="1"/>
</dbReference>
<feature type="compositionally biased region" description="Gly residues" evidence="16">
    <location>
        <begin position="1"/>
        <end position="10"/>
    </location>
</feature>
<dbReference type="PANTHER" id="PTHR13803:SF39">
    <property type="entry name" value="SECRETORY 24AB, ISOFORM A"/>
    <property type="match status" value="1"/>
</dbReference>
<keyword evidence="23" id="KW-1185">Reference proteome</keyword>
<comment type="similarity">
    <text evidence="4">Belongs to the SEC23/SEC24 family. SEC24 subfamily.</text>
</comment>
<feature type="region of interest" description="Disordered" evidence="16">
    <location>
        <begin position="92"/>
        <end position="140"/>
    </location>
</feature>